<name>A0ABD2WKP6_9HYME</name>
<dbReference type="Proteomes" id="UP001627154">
    <property type="component" value="Unassembled WGS sequence"/>
</dbReference>
<organism evidence="1 2">
    <name type="scientific">Trichogramma kaykai</name>
    <dbReference type="NCBI Taxonomy" id="54128"/>
    <lineage>
        <taxon>Eukaryota</taxon>
        <taxon>Metazoa</taxon>
        <taxon>Ecdysozoa</taxon>
        <taxon>Arthropoda</taxon>
        <taxon>Hexapoda</taxon>
        <taxon>Insecta</taxon>
        <taxon>Pterygota</taxon>
        <taxon>Neoptera</taxon>
        <taxon>Endopterygota</taxon>
        <taxon>Hymenoptera</taxon>
        <taxon>Apocrita</taxon>
        <taxon>Proctotrupomorpha</taxon>
        <taxon>Chalcidoidea</taxon>
        <taxon>Trichogrammatidae</taxon>
        <taxon>Trichogramma</taxon>
    </lineage>
</organism>
<comment type="caution">
    <text evidence="1">The sequence shown here is derived from an EMBL/GenBank/DDBJ whole genome shotgun (WGS) entry which is preliminary data.</text>
</comment>
<dbReference type="EMBL" id="JBJJXI010000100">
    <property type="protein sequence ID" value="KAL3393229.1"/>
    <property type="molecule type" value="Genomic_DNA"/>
</dbReference>
<proteinExistence type="predicted"/>
<keyword evidence="2" id="KW-1185">Reference proteome</keyword>
<evidence type="ECO:0000313" key="2">
    <source>
        <dbReference type="Proteomes" id="UP001627154"/>
    </source>
</evidence>
<dbReference type="AlphaFoldDB" id="A0ABD2WKP6"/>
<protein>
    <submittedName>
        <fullName evidence="1">Uncharacterized protein</fullName>
    </submittedName>
</protein>
<gene>
    <name evidence="1" type="ORF">TKK_012468</name>
</gene>
<sequence>MKRSDALTIMKFFDNNEIFKKLVNHVEGLREKEKFMELAKKYRFNSNLSLYELIQLPPEEIKKVLTSMNLCSSNIGIFPSFAENGEACAMHPSEMMARRFFRRWALESLLELTRHYQMPILCCEIIVKKLSNKDLMNICFVVTDQGEA</sequence>
<reference evidence="1 2" key="1">
    <citation type="journal article" date="2024" name="bioRxiv">
        <title>A reference genome for Trichogramma kaykai: A tiny desert-dwelling parasitoid wasp with competing sex-ratio distorters.</title>
        <authorList>
            <person name="Culotta J."/>
            <person name="Lindsey A.R."/>
        </authorList>
    </citation>
    <scope>NUCLEOTIDE SEQUENCE [LARGE SCALE GENOMIC DNA]</scope>
    <source>
        <strain evidence="1 2">KSX58</strain>
    </source>
</reference>
<accession>A0ABD2WKP6</accession>
<evidence type="ECO:0000313" key="1">
    <source>
        <dbReference type="EMBL" id="KAL3393229.1"/>
    </source>
</evidence>